<proteinExistence type="predicted"/>
<dbReference type="EMBL" id="JAVQLW010000002">
    <property type="protein sequence ID" value="MDS9468917.1"/>
    <property type="molecule type" value="Genomic_DNA"/>
</dbReference>
<sequence length="147" mass="16371">MIFWQAVPCREIGRTLGGPRSLWHDAESQLVREPIFSDLVPSLVELALVMIGPVLRRMNVEGDRLLCLHPFDYLPLAEAAVALAIQAQHLGQGQDAPIGCFGGRQTGRNRQECDGAGFLKQGVLHRGFLPQSFDVPMRKWISQEQPE</sequence>
<accession>A0ABU2HW08</accession>
<protein>
    <submittedName>
        <fullName evidence="1">Uncharacterized protein</fullName>
    </submittedName>
</protein>
<dbReference type="Proteomes" id="UP001269144">
    <property type="component" value="Unassembled WGS sequence"/>
</dbReference>
<organism evidence="1 2">
    <name type="scientific">Paracoccus aurantius</name>
    <dbReference type="NCBI Taxonomy" id="3073814"/>
    <lineage>
        <taxon>Bacteria</taxon>
        <taxon>Pseudomonadati</taxon>
        <taxon>Pseudomonadota</taxon>
        <taxon>Alphaproteobacteria</taxon>
        <taxon>Rhodobacterales</taxon>
        <taxon>Paracoccaceae</taxon>
        <taxon>Paracoccus</taxon>
    </lineage>
</organism>
<name>A0ABU2HW08_9RHOB</name>
<dbReference type="RefSeq" id="WP_311161378.1">
    <property type="nucleotide sequence ID" value="NZ_JAVQLW010000002.1"/>
</dbReference>
<gene>
    <name evidence="1" type="ORF">RGQ15_15225</name>
</gene>
<evidence type="ECO:0000313" key="1">
    <source>
        <dbReference type="EMBL" id="MDS9468917.1"/>
    </source>
</evidence>
<comment type="caution">
    <text evidence="1">The sequence shown here is derived from an EMBL/GenBank/DDBJ whole genome shotgun (WGS) entry which is preliminary data.</text>
</comment>
<keyword evidence="2" id="KW-1185">Reference proteome</keyword>
<evidence type="ECO:0000313" key="2">
    <source>
        <dbReference type="Proteomes" id="UP001269144"/>
    </source>
</evidence>
<reference evidence="2" key="1">
    <citation type="submission" date="2023-07" db="EMBL/GenBank/DDBJ databases">
        <title>Paracoccus sp. MBLB3053 whole genome sequence.</title>
        <authorList>
            <person name="Hwang C.Y."/>
            <person name="Cho E.-S."/>
            <person name="Seo M.-J."/>
        </authorList>
    </citation>
    <scope>NUCLEOTIDE SEQUENCE [LARGE SCALE GENOMIC DNA]</scope>
    <source>
        <strain evidence="2">MBLB3053</strain>
    </source>
</reference>